<gene>
    <name evidence="1" type="ORF">DSO57_1015376</name>
</gene>
<proteinExistence type="predicted"/>
<protein>
    <submittedName>
        <fullName evidence="1">Uncharacterized protein</fullName>
    </submittedName>
</protein>
<name>A0ACC2RWF3_9FUNG</name>
<organism evidence="1 2">
    <name type="scientific">Entomophthora muscae</name>
    <dbReference type="NCBI Taxonomy" id="34485"/>
    <lineage>
        <taxon>Eukaryota</taxon>
        <taxon>Fungi</taxon>
        <taxon>Fungi incertae sedis</taxon>
        <taxon>Zoopagomycota</taxon>
        <taxon>Entomophthoromycotina</taxon>
        <taxon>Entomophthoromycetes</taxon>
        <taxon>Entomophthorales</taxon>
        <taxon>Entomophthoraceae</taxon>
        <taxon>Entomophthora</taxon>
    </lineage>
</organism>
<dbReference type="Proteomes" id="UP001165960">
    <property type="component" value="Unassembled WGS sequence"/>
</dbReference>
<reference evidence="1" key="1">
    <citation type="submission" date="2022-04" db="EMBL/GenBank/DDBJ databases">
        <title>Genome of the entomopathogenic fungus Entomophthora muscae.</title>
        <authorList>
            <person name="Elya C."/>
            <person name="Lovett B.R."/>
            <person name="Lee E."/>
            <person name="Macias A.M."/>
            <person name="Hajek A.E."/>
            <person name="De Bivort B.L."/>
            <person name="Kasson M.T."/>
            <person name="De Fine Licht H.H."/>
            <person name="Stajich J.E."/>
        </authorList>
    </citation>
    <scope>NUCLEOTIDE SEQUENCE</scope>
    <source>
        <strain evidence="1">Berkeley</strain>
    </source>
</reference>
<comment type="caution">
    <text evidence="1">The sequence shown here is derived from an EMBL/GenBank/DDBJ whole genome shotgun (WGS) entry which is preliminary data.</text>
</comment>
<dbReference type="EMBL" id="QTSX02006450">
    <property type="protein sequence ID" value="KAJ9054371.1"/>
    <property type="molecule type" value="Genomic_DNA"/>
</dbReference>
<keyword evidence="2" id="KW-1185">Reference proteome</keyword>
<evidence type="ECO:0000313" key="2">
    <source>
        <dbReference type="Proteomes" id="UP001165960"/>
    </source>
</evidence>
<sequence length="183" mass="20358">MSTEEFNHQLTTLSFDQSSAPPTDESAVDKKSKQSGRAIRSWIFTKGYARRTRREDSTRHVECLVSGCGKKYTSHDGSTSNIGRHLLRAHGIAKDGISAIKVRTNFIEQKITRKSPAPTHQGAKASPESLNRKLIEFTLDFGLPLEILESTSFKEVLRAAQRSPPIDTLSLPNAFFFTSQCFG</sequence>
<accession>A0ACC2RWF3</accession>
<evidence type="ECO:0000313" key="1">
    <source>
        <dbReference type="EMBL" id="KAJ9054371.1"/>
    </source>
</evidence>